<keyword evidence="5" id="KW-0964">Secreted</keyword>
<dbReference type="InParanoid" id="A0A066VKI6"/>
<comment type="subcellular location">
    <subcellularLocation>
        <location evidence="2">Secreted</location>
    </subcellularLocation>
</comment>
<evidence type="ECO:0000259" key="15">
    <source>
        <dbReference type="SMART" id="SM01217"/>
    </source>
</evidence>
<dbReference type="OrthoDB" id="416222at2759"/>
<dbReference type="PRINTS" id="PR00133">
    <property type="entry name" value="GLHYDRLASE3"/>
</dbReference>
<evidence type="ECO:0000256" key="5">
    <source>
        <dbReference type="ARBA" id="ARBA00022525"/>
    </source>
</evidence>
<comment type="caution">
    <text evidence="16">The sequence shown here is derived from an EMBL/GenBank/DDBJ whole genome shotgun (WGS) entry which is preliminary data.</text>
</comment>
<dbReference type="GeneID" id="25267056"/>
<evidence type="ECO:0000256" key="10">
    <source>
        <dbReference type="ARBA" id="ARBA00039579"/>
    </source>
</evidence>
<comment type="similarity">
    <text evidence="3">Belongs to the glycosyl hydrolase 3 family.</text>
</comment>
<feature type="domain" description="Fibronectin type III-like" evidence="15">
    <location>
        <begin position="603"/>
        <end position="674"/>
    </location>
</feature>
<dbReference type="AlphaFoldDB" id="A0A066VKI6"/>
<keyword evidence="7 16" id="KW-0378">Hydrolase</keyword>
<dbReference type="Pfam" id="PF01915">
    <property type="entry name" value="Glyco_hydro_3_C"/>
    <property type="match status" value="1"/>
</dbReference>
<dbReference type="InterPro" id="IPR036881">
    <property type="entry name" value="Glyco_hydro_3_C_sf"/>
</dbReference>
<dbReference type="RefSeq" id="XP_013241921.1">
    <property type="nucleotide sequence ID" value="XM_013386467.1"/>
</dbReference>
<dbReference type="Pfam" id="PF00933">
    <property type="entry name" value="Glyco_hydro_3"/>
    <property type="match status" value="1"/>
</dbReference>
<evidence type="ECO:0000256" key="13">
    <source>
        <dbReference type="ARBA" id="ARBA00041808"/>
    </source>
</evidence>
<dbReference type="InterPro" id="IPR001764">
    <property type="entry name" value="Glyco_hydro_3_N"/>
</dbReference>
<gene>
    <name evidence="16" type="ORF">K437DRAFT_291311</name>
</gene>
<evidence type="ECO:0000256" key="7">
    <source>
        <dbReference type="ARBA" id="ARBA00022801"/>
    </source>
</evidence>
<evidence type="ECO:0000256" key="14">
    <source>
        <dbReference type="SAM" id="SignalP"/>
    </source>
</evidence>
<proteinExistence type="inferred from homology"/>
<name>A0A066VKI6_TILAU</name>
<dbReference type="SMART" id="SM01217">
    <property type="entry name" value="Fn3_like"/>
    <property type="match status" value="1"/>
</dbReference>
<comment type="function">
    <text evidence="9">Beta-glucosidases are one of a number of cellulolytic enzymes involved in the degradation of cellulosic biomass. Catalyzes the last step releasing glucose from the inhibitory cellobiose.</text>
</comment>
<dbReference type="InterPro" id="IPR017853">
    <property type="entry name" value="GH"/>
</dbReference>
<dbReference type="EC" id="3.2.1.21" evidence="4"/>
<evidence type="ECO:0000256" key="11">
    <source>
        <dbReference type="ARBA" id="ARBA00041276"/>
    </source>
</evidence>
<dbReference type="PANTHER" id="PTHR42715:SF12">
    <property type="entry name" value="BETA-GLUCOSIDASE G-RELATED"/>
    <property type="match status" value="1"/>
</dbReference>
<dbReference type="GO" id="GO:0009251">
    <property type="term" value="P:glucan catabolic process"/>
    <property type="evidence" value="ECO:0007669"/>
    <property type="project" value="TreeGrafter"/>
</dbReference>
<reference evidence="16 17" key="1">
    <citation type="submission" date="2014-05" db="EMBL/GenBank/DDBJ databases">
        <title>Draft genome sequence of a rare smut relative, Tilletiaria anomala UBC 951.</title>
        <authorList>
            <consortium name="DOE Joint Genome Institute"/>
            <person name="Toome M."/>
            <person name="Kuo A."/>
            <person name="Henrissat B."/>
            <person name="Lipzen A."/>
            <person name="Tritt A."/>
            <person name="Yoshinaga Y."/>
            <person name="Zane M."/>
            <person name="Barry K."/>
            <person name="Grigoriev I.V."/>
            <person name="Spatafora J.W."/>
            <person name="Aimea M.C."/>
        </authorList>
    </citation>
    <scope>NUCLEOTIDE SEQUENCE [LARGE SCALE GENOMIC DNA]</scope>
    <source>
        <strain evidence="16 17">UBC 951</strain>
    </source>
</reference>
<feature type="signal peptide" evidence="14">
    <location>
        <begin position="1"/>
        <end position="21"/>
    </location>
</feature>
<dbReference type="SUPFAM" id="SSF51445">
    <property type="entry name" value="(Trans)glycosidases"/>
    <property type="match status" value="1"/>
</dbReference>
<sequence length="687" mass="74437">MTTSSPISLAAYVLLAHLAVSSCICRTAGPAPVDAAHLFKRQASPVSPPVNRGSASPMISADPSIWAIIFAKAQPMVHNMTLEENASVRVGLGAMCLQDGPLGVRPVRRLSQFPAGVITAATMLSPVAESGPLGRSPLDGGNNEGFCLDEDLGVKAAFRTVRSAQSTFVQTCAKHYIAYEQETFHQPYGSAVDSKTTHELYLWGFAEAVRAGTASITASALAGPRGYDEINGTHACQSSYALTEVLKGELGFNGNVAALSALDMSVPGINSSNGNFFGPALVDSVRNGTLPEERLGDMVLRALSPWLTLQDLDTFPYPTFDVRDMTLPTNNVQRDHWKLINKIGEESVTLSIHQLHNLLKLLISGSRAGANPRGWTSCGQDTLTSIGGSGWAYPPYRYVREGVVDVNVTLNDWDISNAQAQAALSASSLVFNLTLLNDGDKECNDAIVIIHAPEVVLLEECIERPKVTAVCMTYYPGKVSGESLPPLLWGEKSPSGKPPFVMGKALSDWSPNGIFSDMVLQPSVNFSEGKLIDWKWFQVQNITPRFGFGHGLSYATFACGQLAFEFKYAADNTSVHRTSERFVRGTQYDSCHAEQQGQLRAAEVVQLYVSFPADDAQGQPPKLLRGFEWAWLEPRQTTVVACDIRRKDVSVFDVPSNMWHLPKSAFTTSVGSSSESIHSTLQHTFVS</sequence>
<dbReference type="Gene3D" id="3.20.20.300">
    <property type="entry name" value="Glycoside hydrolase, family 3, N-terminal domain"/>
    <property type="match status" value="1"/>
</dbReference>
<dbReference type="InterPro" id="IPR026891">
    <property type="entry name" value="Fn3-like"/>
</dbReference>
<dbReference type="SUPFAM" id="SSF52279">
    <property type="entry name" value="Beta-D-glucan exohydrolase, C-terminal domain"/>
    <property type="match status" value="1"/>
</dbReference>
<evidence type="ECO:0000256" key="3">
    <source>
        <dbReference type="ARBA" id="ARBA00005336"/>
    </source>
</evidence>
<evidence type="ECO:0000256" key="1">
    <source>
        <dbReference type="ARBA" id="ARBA00000448"/>
    </source>
</evidence>
<dbReference type="Pfam" id="PF14310">
    <property type="entry name" value="Fn3-like"/>
    <property type="match status" value="1"/>
</dbReference>
<dbReference type="InterPro" id="IPR050288">
    <property type="entry name" value="Cellulose_deg_GH3"/>
</dbReference>
<dbReference type="GO" id="GO:0005576">
    <property type="term" value="C:extracellular region"/>
    <property type="evidence" value="ECO:0007669"/>
    <property type="project" value="UniProtKB-SubCell"/>
</dbReference>
<dbReference type="HOGENOM" id="CLU_004542_2_3_1"/>
<organism evidence="16 17">
    <name type="scientific">Tilletiaria anomala (strain ATCC 24038 / CBS 436.72 / UBC 951)</name>
    <dbReference type="NCBI Taxonomy" id="1037660"/>
    <lineage>
        <taxon>Eukaryota</taxon>
        <taxon>Fungi</taxon>
        <taxon>Dikarya</taxon>
        <taxon>Basidiomycota</taxon>
        <taxon>Ustilaginomycotina</taxon>
        <taxon>Exobasidiomycetes</taxon>
        <taxon>Georgefischeriales</taxon>
        <taxon>Tilletiariaceae</taxon>
        <taxon>Tilletiaria</taxon>
    </lineage>
</organism>
<dbReference type="Gene3D" id="2.60.40.10">
    <property type="entry name" value="Immunoglobulins"/>
    <property type="match status" value="1"/>
</dbReference>
<dbReference type="InterPro" id="IPR013783">
    <property type="entry name" value="Ig-like_fold"/>
</dbReference>
<evidence type="ECO:0000256" key="6">
    <source>
        <dbReference type="ARBA" id="ARBA00022729"/>
    </source>
</evidence>
<evidence type="ECO:0000256" key="12">
    <source>
        <dbReference type="ARBA" id="ARBA00041601"/>
    </source>
</evidence>
<dbReference type="InterPro" id="IPR036962">
    <property type="entry name" value="Glyco_hydro_3_N_sf"/>
</dbReference>
<evidence type="ECO:0000256" key="2">
    <source>
        <dbReference type="ARBA" id="ARBA00004613"/>
    </source>
</evidence>
<evidence type="ECO:0000313" key="16">
    <source>
        <dbReference type="EMBL" id="KDN41986.1"/>
    </source>
</evidence>
<feature type="chain" id="PRO_5001628217" description="Probable beta-glucosidase G" evidence="14">
    <location>
        <begin position="22"/>
        <end position="687"/>
    </location>
</feature>
<accession>A0A066VKI6</accession>
<dbReference type="PANTHER" id="PTHR42715">
    <property type="entry name" value="BETA-GLUCOSIDASE"/>
    <property type="match status" value="1"/>
</dbReference>
<comment type="catalytic activity">
    <reaction evidence="1">
        <text>Hydrolysis of terminal, non-reducing beta-D-glucosyl residues with release of beta-D-glucose.</text>
        <dbReference type="EC" id="3.2.1.21"/>
    </reaction>
</comment>
<dbReference type="GO" id="GO:0008422">
    <property type="term" value="F:beta-glucosidase activity"/>
    <property type="evidence" value="ECO:0007669"/>
    <property type="project" value="UniProtKB-EC"/>
</dbReference>
<dbReference type="EMBL" id="JMSN01000074">
    <property type="protein sequence ID" value="KDN41986.1"/>
    <property type="molecule type" value="Genomic_DNA"/>
</dbReference>
<evidence type="ECO:0000256" key="9">
    <source>
        <dbReference type="ARBA" id="ARBA00024983"/>
    </source>
</evidence>
<keyword evidence="8" id="KW-0326">Glycosidase</keyword>
<dbReference type="Gene3D" id="3.40.50.1700">
    <property type="entry name" value="Glycoside hydrolase family 3 C-terminal domain"/>
    <property type="match status" value="1"/>
</dbReference>
<keyword evidence="6 14" id="KW-0732">Signal</keyword>
<protein>
    <recommendedName>
        <fullName evidence="10">Probable beta-glucosidase G</fullName>
        <ecNumber evidence="4">3.2.1.21</ecNumber>
    </recommendedName>
    <alternativeName>
        <fullName evidence="11">Beta-D-glucoside glucohydrolase G</fullName>
    </alternativeName>
    <alternativeName>
        <fullName evidence="12">Cellobiase G</fullName>
    </alternativeName>
    <alternativeName>
        <fullName evidence="13">Gentiobiase G</fullName>
    </alternativeName>
</protein>
<evidence type="ECO:0000313" key="17">
    <source>
        <dbReference type="Proteomes" id="UP000027361"/>
    </source>
</evidence>
<dbReference type="STRING" id="1037660.A0A066VKI6"/>
<dbReference type="InterPro" id="IPR002772">
    <property type="entry name" value="Glyco_hydro_3_C"/>
</dbReference>
<evidence type="ECO:0000256" key="4">
    <source>
        <dbReference type="ARBA" id="ARBA00012744"/>
    </source>
</evidence>
<dbReference type="Proteomes" id="UP000027361">
    <property type="component" value="Unassembled WGS sequence"/>
</dbReference>
<evidence type="ECO:0000256" key="8">
    <source>
        <dbReference type="ARBA" id="ARBA00023295"/>
    </source>
</evidence>
<dbReference type="OMA" id="DYHNITP"/>
<keyword evidence="17" id="KW-1185">Reference proteome</keyword>